<gene>
    <name evidence="1" type="ORF">BDN70DRAFT_902131</name>
</gene>
<keyword evidence="2" id="KW-1185">Reference proteome</keyword>
<proteinExistence type="predicted"/>
<organism evidence="1 2">
    <name type="scientific">Pholiota conissans</name>
    <dbReference type="NCBI Taxonomy" id="109636"/>
    <lineage>
        <taxon>Eukaryota</taxon>
        <taxon>Fungi</taxon>
        <taxon>Dikarya</taxon>
        <taxon>Basidiomycota</taxon>
        <taxon>Agaricomycotina</taxon>
        <taxon>Agaricomycetes</taxon>
        <taxon>Agaricomycetidae</taxon>
        <taxon>Agaricales</taxon>
        <taxon>Agaricineae</taxon>
        <taxon>Strophariaceae</taxon>
        <taxon>Pholiota</taxon>
    </lineage>
</organism>
<accession>A0A9P5YJT6</accession>
<sequence>MTLKILFILTIRQEGRHWAWMDAAITSTFGSWKRCVVPTIDLDGRTKAMGQLRILNALKTELTLNVGIHSTIDIFRTISMDSLNDFFTSVNRLGQPVSSTPTEAEVSSPHAVQVLSLEGRRSYLAPPMPLSLSESKIVGIRNRRDRVSISFLFDQAQARDKTILDLVEVSYVRPGMVLVKEFPPGKRRYLEWVPFNTTIMNNPTLLADAKGIFLHVIRPVIYSALLCDTADMVFGCFTTGNLLVYDSVRALCNSAAFSRAYYT</sequence>
<dbReference type="AlphaFoldDB" id="A0A9P5YJT6"/>
<dbReference type="Proteomes" id="UP000807469">
    <property type="component" value="Unassembled WGS sequence"/>
</dbReference>
<comment type="caution">
    <text evidence="1">The sequence shown here is derived from an EMBL/GenBank/DDBJ whole genome shotgun (WGS) entry which is preliminary data.</text>
</comment>
<evidence type="ECO:0000313" key="1">
    <source>
        <dbReference type="EMBL" id="KAF9470412.1"/>
    </source>
</evidence>
<protein>
    <submittedName>
        <fullName evidence="1">Uncharacterized protein</fullName>
    </submittedName>
</protein>
<name>A0A9P5YJT6_9AGAR</name>
<reference evidence="1" key="1">
    <citation type="submission" date="2020-11" db="EMBL/GenBank/DDBJ databases">
        <authorList>
            <consortium name="DOE Joint Genome Institute"/>
            <person name="Ahrendt S."/>
            <person name="Riley R."/>
            <person name="Andreopoulos W."/>
            <person name="Labutti K."/>
            <person name="Pangilinan J."/>
            <person name="Ruiz-Duenas F.J."/>
            <person name="Barrasa J.M."/>
            <person name="Sanchez-Garcia M."/>
            <person name="Camarero S."/>
            <person name="Miyauchi S."/>
            <person name="Serrano A."/>
            <person name="Linde D."/>
            <person name="Babiker R."/>
            <person name="Drula E."/>
            <person name="Ayuso-Fernandez I."/>
            <person name="Pacheco R."/>
            <person name="Padilla G."/>
            <person name="Ferreira P."/>
            <person name="Barriuso J."/>
            <person name="Kellner H."/>
            <person name="Castanera R."/>
            <person name="Alfaro M."/>
            <person name="Ramirez L."/>
            <person name="Pisabarro A.G."/>
            <person name="Kuo A."/>
            <person name="Tritt A."/>
            <person name="Lipzen A."/>
            <person name="He G."/>
            <person name="Yan M."/>
            <person name="Ng V."/>
            <person name="Cullen D."/>
            <person name="Martin F."/>
            <person name="Rosso M.-N."/>
            <person name="Henrissat B."/>
            <person name="Hibbett D."/>
            <person name="Martinez A.T."/>
            <person name="Grigoriev I.V."/>
        </authorList>
    </citation>
    <scope>NUCLEOTIDE SEQUENCE</scope>
    <source>
        <strain evidence="1">CIRM-BRFM 674</strain>
    </source>
</reference>
<feature type="non-terminal residue" evidence="1">
    <location>
        <position position="263"/>
    </location>
</feature>
<evidence type="ECO:0000313" key="2">
    <source>
        <dbReference type="Proteomes" id="UP000807469"/>
    </source>
</evidence>
<dbReference type="EMBL" id="MU156016">
    <property type="protein sequence ID" value="KAF9470412.1"/>
    <property type="molecule type" value="Genomic_DNA"/>
</dbReference>